<protein>
    <recommendedName>
        <fullName evidence="4">Cell division cycle protein 123 homolog</fullName>
    </recommendedName>
</protein>
<dbReference type="PANTHER" id="PTHR15323">
    <property type="entry name" value="D123 PROTEIN"/>
    <property type="match status" value="1"/>
</dbReference>
<dbReference type="EMBL" id="VFQX01000009">
    <property type="protein sequence ID" value="KAF0982276.1"/>
    <property type="molecule type" value="Genomic_DNA"/>
</dbReference>
<gene>
    <name evidence="2" type="ORF">FDP41_011206</name>
</gene>
<comment type="similarity">
    <text evidence="1">Belongs to the CDC123 family.</text>
</comment>
<evidence type="ECO:0000313" key="2">
    <source>
        <dbReference type="EMBL" id="KAF0982276.1"/>
    </source>
</evidence>
<dbReference type="OrthoDB" id="360540at2759"/>
<name>A0A6A5C3G5_NAEFO</name>
<dbReference type="AlphaFoldDB" id="A0A6A5C3G5"/>
<comment type="caution">
    <text evidence="2">The sequence shown here is derived from an EMBL/GenBank/DDBJ whole genome shotgun (WGS) entry which is preliminary data.</text>
</comment>
<keyword evidence="3" id="KW-1185">Reference proteome</keyword>
<dbReference type="InterPro" id="IPR009772">
    <property type="entry name" value="CDC123"/>
</dbReference>
<dbReference type="Pfam" id="PF07065">
    <property type="entry name" value="D123"/>
    <property type="match status" value="1"/>
</dbReference>
<dbReference type="Proteomes" id="UP000444721">
    <property type="component" value="Unassembled WGS sequence"/>
</dbReference>
<dbReference type="GO" id="GO:0005737">
    <property type="term" value="C:cytoplasm"/>
    <property type="evidence" value="ECO:0007669"/>
    <property type="project" value="TreeGrafter"/>
</dbReference>
<accession>A0A6A5C3G5</accession>
<dbReference type="VEuPathDB" id="AmoebaDB:FDP41_011206"/>
<evidence type="ECO:0000313" key="3">
    <source>
        <dbReference type="Proteomes" id="UP000444721"/>
    </source>
</evidence>
<dbReference type="VEuPathDB" id="AmoebaDB:NF0085870"/>
<evidence type="ECO:0008006" key="4">
    <source>
        <dbReference type="Google" id="ProtNLM"/>
    </source>
</evidence>
<dbReference type="VEuPathDB" id="AmoebaDB:NfTy_020780"/>
<organism evidence="2 3">
    <name type="scientific">Naegleria fowleri</name>
    <name type="common">Brain eating amoeba</name>
    <dbReference type="NCBI Taxonomy" id="5763"/>
    <lineage>
        <taxon>Eukaryota</taxon>
        <taxon>Discoba</taxon>
        <taxon>Heterolobosea</taxon>
        <taxon>Tetramitia</taxon>
        <taxon>Eutetramitia</taxon>
        <taxon>Vahlkampfiidae</taxon>
        <taxon>Naegleria</taxon>
    </lineage>
</organism>
<dbReference type="GeneID" id="68118421"/>
<dbReference type="OMA" id="FTWENDR"/>
<reference evidence="2 3" key="1">
    <citation type="journal article" date="2019" name="Sci. Rep.">
        <title>Nanopore sequencing improves the draft genome of the human pathogenic amoeba Naegleria fowleri.</title>
        <authorList>
            <person name="Liechti N."/>
            <person name="Schurch N."/>
            <person name="Bruggmann R."/>
            <person name="Wittwer M."/>
        </authorList>
    </citation>
    <scope>NUCLEOTIDE SEQUENCE [LARGE SCALE GENOMIC DNA]</scope>
    <source>
        <strain evidence="2 3">ATCC 30894</strain>
    </source>
</reference>
<dbReference type="RefSeq" id="XP_044566989.1">
    <property type="nucleotide sequence ID" value="XM_044701589.1"/>
</dbReference>
<dbReference type="PANTHER" id="PTHR15323:SF6">
    <property type="entry name" value="CELL DIVISION CYCLE PROTEIN 123 HOMOLOG"/>
    <property type="match status" value="1"/>
</dbReference>
<proteinExistence type="inferred from homology"/>
<evidence type="ECO:0000256" key="1">
    <source>
        <dbReference type="ARBA" id="ARBA00011047"/>
    </source>
</evidence>
<sequence length="400" mass="47120">MSFLESIRQGNISLKHIQVNPMDLSHHRALMKHICETEQDYDRLLSETSFDRYYKAVEAFTFQSVSVELSSEEAQALLDEHEDFVSKFQQDLSVQEMMKSLEKDIYMEYEEWKSERVDHDQNQTILVKRRKVLHRICEKIDQTVKKLTNYENGFFCRLATMSPKDAATSRIGFVQRVYEHYKEICEMEKEMHIDFVTESNRKLYALYRASTSILRLKCGKDAVQLLIESERARQELVKIANGQYNHSTKTNEIILREFNDFDVAMEFRSFIFNRKLTGITQYNPYVYFPHIEKNKKEISEQISKFLYKQVIDNSVIDIPNFIVDLVITIDGKVKIVEINPLAEFAGTCLFTWENDRHIITGDGNHVEFRVVTKVNEIAEKEMSSDWKNAFAKLEKIYLTK</sequence>